<evidence type="ECO:0000256" key="1">
    <source>
        <dbReference type="PROSITE-ProRule" id="PRU00023"/>
    </source>
</evidence>
<dbReference type="InterPro" id="IPR002110">
    <property type="entry name" value="Ankyrin_rpt"/>
</dbReference>
<evidence type="ECO:0000313" key="3">
    <source>
        <dbReference type="EMBL" id="KXT05960.1"/>
    </source>
</evidence>
<dbReference type="PANTHER" id="PTHR46224">
    <property type="entry name" value="ANKYRIN REPEAT FAMILY PROTEIN"/>
    <property type="match status" value="1"/>
</dbReference>
<feature type="region of interest" description="Disordered" evidence="2">
    <location>
        <begin position="252"/>
        <end position="272"/>
    </location>
</feature>
<dbReference type="EMBL" id="LFZN01000009">
    <property type="protein sequence ID" value="KXT05960.1"/>
    <property type="molecule type" value="Genomic_DNA"/>
</dbReference>
<dbReference type="InterPro" id="IPR051616">
    <property type="entry name" value="Cul2-RING_E3_ligase_SR"/>
</dbReference>
<protein>
    <submittedName>
        <fullName evidence="3">Uncharacterized protein</fullName>
    </submittedName>
</protein>
<dbReference type="SMART" id="SM00248">
    <property type="entry name" value="ANK"/>
    <property type="match status" value="3"/>
</dbReference>
<keyword evidence="1" id="KW-0040">ANK repeat</keyword>
<dbReference type="AlphaFoldDB" id="A0A139HU12"/>
<dbReference type="Pfam" id="PF13606">
    <property type="entry name" value="Ank_3"/>
    <property type="match status" value="1"/>
</dbReference>
<sequence length="272" mass="30017">MDILDQPRPDDKLCSAVHAGSLLNIQQAIQELEEAGSPVTLSRAIVTSISIRNIDVLRLLLSYGDVDEEVAEAAATSESIQFVQVILNHGWSINRNLRRGLIPSVLRQRSLAIRNGNFLDELLSLGADPNAESNLGETALSFAIREGTMKVIRRLLGAGTDVSRGDLLHCASRRESSKDTYELIVMLIQKGVAVDSYQWENEKAKMMRYGYPQGTALHIACKEGNFPAAQALLEYGADPRRLKKRCGSLVPPSPFDVTTPHSPMRSLLERHM</sequence>
<name>A0A139HU12_9PEZI</name>
<evidence type="ECO:0000256" key="2">
    <source>
        <dbReference type="SAM" id="MobiDB-lite"/>
    </source>
</evidence>
<dbReference type="PROSITE" id="PS50088">
    <property type="entry name" value="ANK_REPEAT"/>
    <property type="match status" value="2"/>
</dbReference>
<organism evidence="3 4">
    <name type="scientific">Pseudocercospora eumusae</name>
    <dbReference type="NCBI Taxonomy" id="321146"/>
    <lineage>
        <taxon>Eukaryota</taxon>
        <taxon>Fungi</taxon>
        <taxon>Dikarya</taxon>
        <taxon>Ascomycota</taxon>
        <taxon>Pezizomycotina</taxon>
        <taxon>Dothideomycetes</taxon>
        <taxon>Dothideomycetidae</taxon>
        <taxon>Mycosphaerellales</taxon>
        <taxon>Mycosphaerellaceae</taxon>
        <taxon>Pseudocercospora</taxon>
    </lineage>
</organism>
<feature type="repeat" description="ANK" evidence="1">
    <location>
        <begin position="135"/>
        <end position="167"/>
    </location>
</feature>
<dbReference type="PANTHER" id="PTHR46224:SF64">
    <property type="entry name" value="IQ MOTIF AND ANKYRIN REPEAT DOMAIN-CONTAINING PROTEIN 1"/>
    <property type="match status" value="1"/>
</dbReference>
<keyword evidence="4" id="KW-1185">Reference proteome</keyword>
<evidence type="ECO:0000313" key="4">
    <source>
        <dbReference type="Proteomes" id="UP000070133"/>
    </source>
</evidence>
<dbReference type="SUPFAM" id="SSF48403">
    <property type="entry name" value="Ankyrin repeat"/>
    <property type="match status" value="1"/>
</dbReference>
<proteinExistence type="predicted"/>
<accession>A0A139HU12</accession>
<feature type="repeat" description="ANK" evidence="1">
    <location>
        <begin position="212"/>
        <end position="244"/>
    </location>
</feature>
<comment type="caution">
    <text evidence="3">The sequence shown here is derived from an EMBL/GenBank/DDBJ whole genome shotgun (WGS) entry which is preliminary data.</text>
</comment>
<dbReference type="Proteomes" id="UP000070133">
    <property type="component" value="Unassembled WGS sequence"/>
</dbReference>
<dbReference type="InterPro" id="IPR036770">
    <property type="entry name" value="Ankyrin_rpt-contain_sf"/>
</dbReference>
<gene>
    <name evidence="3" type="ORF">AC578_320</name>
</gene>
<dbReference type="STRING" id="321146.A0A139HU12"/>
<dbReference type="OrthoDB" id="539213at2759"/>
<dbReference type="Pfam" id="PF12796">
    <property type="entry name" value="Ank_2"/>
    <property type="match status" value="1"/>
</dbReference>
<reference evidence="3 4" key="1">
    <citation type="submission" date="2015-07" db="EMBL/GenBank/DDBJ databases">
        <title>Comparative genomics of the Sigatoka disease complex on banana suggests a link between parallel evolutionary changes in Pseudocercospora fijiensis and Pseudocercospora eumusae and increased virulence on the banana host.</title>
        <authorList>
            <person name="Chang T.-C."/>
            <person name="Salvucci A."/>
            <person name="Crous P.W."/>
            <person name="Stergiopoulos I."/>
        </authorList>
    </citation>
    <scope>NUCLEOTIDE SEQUENCE [LARGE SCALE GENOMIC DNA]</scope>
    <source>
        <strain evidence="3 4">CBS 114824</strain>
    </source>
</reference>
<dbReference type="PROSITE" id="PS50297">
    <property type="entry name" value="ANK_REP_REGION"/>
    <property type="match status" value="2"/>
</dbReference>
<dbReference type="Gene3D" id="1.25.40.20">
    <property type="entry name" value="Ankyrin repeat-containing domain"/>
    <property type="match status" value="1"/>
</dbReference>